<feature type="domain" description="4Fe-4S ferredoxin-type" evidence="5">
    <location>
        <begin position="511"/>
        <end position="540"/>
    </location>
</feature>
<keyword evidence="7" id="KW-1185">Reference proteome</keyword>
<keyword evidence="2" id="KW-0479">Metal-binding</keyword>
<protein>
    <submittedName>
        <fullName evidence="6">4Fe-4S dicluster domain-containing protein</fullName>
    </submittedName>
</protein>
<accession>A0A370KXP5</accession>
<evidence type="ECO:0000256" key="4">
    <source>
        <dbReference type="ARBA" id="ARBA00023014"/>
    </source>
</evidence>
<dbReference type="Proteomes" id="UP000255207">
    <property type="component" value="Unassembled WGS sequence"/>
</dbReference>
<feature type="domain" description="4Fe-4S ferredoxin-type" evidence="5">
    <location>
        <begin position="542"/>
        <end position="571"/>
    </location>
</feature>
<feature type="domain" description="4Fe-4S ferredoxin-type" evidence="5">
    <location>
        <begin position="300"/>
        <end position="329"/>
    </location>
</feature>
<evidence type="ECO:0000259" key="5">
    <source>
        <dbReference type="PROSITE" id="PS51379"/>
    </source>
</evidence>
<name>A0A370KXP5_9HYPH</name>
<dbReference type="SUPFAM" id="SSF54862">
    <property type="entry name" value="4Fe-4S ferredoxins"/>
    <property type="match status" value="1"/>
</dbReference>
<evidence type="ECO:0000313" key="6">
    <source>
        <dbReference type="EMBL" id="RDJ19716.1"/>
    </source>
</evidence>
<comment type="caution">
    <text evidence="6">The sequence shown here is derived from an EMBL/GenBank/DDBJ whole genome shotgun (WGS) entry which is preliminary data.</text>
</comment>
<dbReference type="PROSITE" id="PS51379">
    <property type="entry name" value="4FE4S_FER_2"/>
    <property type="match status" value="3"/>
</dbReference>
<reference evidence="7" key="1">
    <citation type="submission" date="2018-07" db="EMBL/GenBank/DDBJ databases">
        <authorList>
            <person name="Safronova V.I."/>
            <person name="Chirak E.R."/>
            <person name="Sazanova A.L."/>
        </authorList>
    </citation>
    <scope>NUCLEOTIDE SEQUENCE [LARGE SCALE GENOMIC DNA]</scope>
    <source>
        <strain evidence="7">RCAM04685</strain>
    </source>
</reference>
<dbReference type="PROSITE" id="PS00198">
    <property type="entry name" value="4FE4S_FER_1"/>
    <property type="match status" value="2"/>
</dbReference>
<dbReference type="InterPro" id="IPR017896">
    <property type="entry name" value="4Fe4S_Fe-S-bd"/>
</dbReference>
<keyword evidence="3" id="KW-0408">Iron</keyword>
<dbReference type="GO" id="GO:0051539">
    <property type="term" value="F:4 iron, 4 sulfur cluster binding"/>
    <property type="evidence" value="ECO:0007669"/>
    <property type="project" value="UniProtKB-KW"/>
</dbReference>
<dbReference type="Gene3D" id="3.30.70.20">
    <property type="match status" value="2"/>
</dbReference>
<dbReference type="EMBL" id="QQTP01000030">
    <property type="protein sequence ID" value="RDJ19716.1"/>
    <property type="molecule type" value="Genomic_DNA"/>
</dbReference>
<dbReference type="Pfam" id="PF12838">
    <property type="entry name" value="Fer4_7"/>
    <property type="match status" value="1"/>
</dbReference>
<dbReference type="Pfam" id="PF13187">
    <property type="entry name" value="Fer4_9"/>
    <property type="match status" value="1"/>
</dbReference>
<sequence>MTAGTIFLCSCEETMPLHGETVAKACRTKVRTADQLCRKELDFFKSVLAQESDVTVACTQEAPLFGETAEDLGYGGRLTFANVREQAGWSDEARQAGPKTAALLAAAAEEMPPIQAVTLESKGVALIYGRDEVAVEAARRLSAALDVTVLLTRPGEVTPPRATEFPVVKGTITTASGHLGTFSLNVDDYALPSPSSRRSFAWQPPRNGASSTCDIVIDLTGGTPLFPAPETRPGYLRADPRDAAAVERLIGEAGGLVGTFDKPRFVSFDADLCAHSRSKITGCTRCLDLCPTGAITPAGDHVAIDPAICAGCGQCAAACPTGAAAYALPPVDALMRRLRTLVTTYAAAGGTGAVVLLHDGDHGLPLIDALARFGSGLPANVLPLQVNEITQIGPELLAAALAYGAGGIAILGRAKPKHDLLGLQRSIATAGTIAAGLGYGSDIIRLVETDDPDALDAALGQPSPARAARKPATFLPMGTKRGLLEMAFLELHATAPAPVDRIALQQDAPFGKAQVDLDACTLCLSCVSACPTAALSDHPDRPLLSFTEALCVQCGLCERTCPEDAITLVPQLDFVAWREPKRVVKEEEPFHCTSCDKAFGTRSTIEKVAAKLEGHWMFSGANAARREALFMCEDCRTERIVNESFDPYAAPARPAVGIAEDYRTEAKPGKSGLN</sequence>
<keyword evidence="1" id="KW-0004">4Fe-4S</keyword>
<dbReference type="PANTHER" id="PTHR43687">
    <property type="entry name" value="ADENYLYLSULFATE REDUCTASE, BETA SUBUNIT"/>
    <property type="match status" value="1"/>
</dbReference>
<evidence type="ECO:0000256" key="3">
    <source>
        <dbReference type="ARBA" id="ARBA00023004"/>
    </source>
</evidence>
<organism evidence="6 7">
    <name type="scientific">Bosea caraganae</name>
    <dbReference type="NCBI Taxonomy" id="2763117"/>
    <lineage>
        <taxon>Bacteria</taxon>
        <taxon>Pseudomonadati</taxon>
        <taxon>Pseudomonadota</taxon>
        <taxon>Alphaproteobacteria</taxon>
        <taxon>Hyphomicrobiales</taxon>
        <taxon>Boseaceae</taxon>
        <taxon>Bosea</taxon>
    </lineage>
</organism>
<dbReference type="InterPro" id="IPR017900">
    <property type="entry name" value="4Fe4S_Fe_S_CS"/>
</dbReference>
<dbReference type="GO" id="GO:0046872">
    <property type="term" value="F:metal ion binding"/>
    <property type="evidence" value="ECO:0007669"/>
    <property type="project" value="UniProtKB-KW"/>
</dbReference>
<dbReference type="PANTHER" id="PTHR43687:SF4">
    <property type="entry name" value="BLR5484 PROTEIN"/>
    <property type="match status" value="1"/>
</dbReference>
<dbReference type="InterPro" id="IPR050572">
    <property type="entry name" value="Fe-S_Ferredoxin"/>
</dbReference>
<proteinExistence type="predicted"/>
<evidence type="ECO:0000256" key="2">
    <source>
        <dbReference type="ARBA" id="ARBA00022723"/>
    </source>
</evidence>
<evidence type="ECO:0000256" key="1">
    <source>
        <dbReference type="ARBA" id="ARBA00022485"/>
    </source>
</evidence>
<keyword evidence="4" id="KW-0411">Iron-sulfur</keyword>
<dbReference type="OrthoDB" id="9800445at2"/>
<evidence type="ECO:0000313" key="7">
    <source>
        <dbReference type="Proteomes" id="UP000255207"/>
    </source>
</evidence>
<gene>
    <name evidence="6" type="ORF">DWE98_28470</name>
</gene>
<dbReference type="AlphaFoldDB" id="A0A370KXP5"/>